<dbReference type="Pfam" id="PF19700">
    <property type="entry name" value="DUF6198"/>
    <property type="match status" value="1"/>
</dbReference>
<feature type="transmembrane region" description="Helical" evidence="1">
    <location>
        <begin position="45"/>
        <end position="69"/>
    </location>
</feature>
<dbReference type="InterPro" id="IPR038750">
    <property type="entry name" value="YczE/YyaS-like"/>
</dbReference>
<feature type="transmembrane region" description="Helical" evidence="1">
    <location>
        <begin position="103"/>
        <end position="124"/>
    </location>
</feature>
<dbReference type="PANTHER" id="PTHR40078">
    <property type="entry name" value="INTEGRAL MEMBRANE PROTEIN-RELATED"/>
    <property type="match status" value="1"/>
</dbReference>
<keyword evidence="1" id="KW-0812">Transmembrane</keyword>
<reference evidence="2" key="1">
    <citation type="submission" date="2019-08" db="EMBL/GenBank/DDBJ databases">
        <authorList>
            <person name="Kucharzyk K."/>
            <person name="Murdoch R.W."/>
            <person name="Higgins S."/>
            <person name="Loffler F."/>
        </authorList>
    </citation>
    <scope>NUCLEOTIDE SEQUENCE</scope>
</reference>
<organism evidence="2">
    <name type="scientific">bioreactor metagenome</name>
    <dbReference type="NCBI Taxonomy" id="1076179"/>
    <lineage>
        <taxon>unclassified sequences</taxon>
        <taxon>metagenomes</taxon>
        <taxon>ecological metagenomes</taxon>
    </lineage>
</organism>
<evidence type="ECO:0000256" key="1">
    <source>
        <dbReference type="SAM" id="Phobius"/>
    </source>
</evidence>
<feature type="transmembrane region" description="Helical" evidence="1">
    <location>
        <begin position="12"/>
        <end position="33"/>
    </location>
</feature>
<keyword evidence="1" id="KW-1133">Transmembrane helix</keyword>
<dbReference type="PANTHER" id="PTHR40078:SF1">
    <property type="entry name" value="INTEGRAL MEMBRANE PROTEIN"/>
    <property type="match status" value="1"/>
</dbReference>
<sequence>MKAVVIRLFRLFFGLFLYAAGIVLTMQAHIGYAPWEVFHAGLAKVLGLQIGTVSILVGLVIGIAVMLFGEPLGFGTVCNMVVVGLFMNILLGSGLFAELSNPVLGVVQLIAGLFVISLASYFYISSGFGAGPRDSLMVLLSRKTKFFVGTCRGAMEVSVTLVGFLMGGLLGWGTLLSAVLIGFCIQITFKVLHFDPKKVVHEDFVSSYRKLGLFMQAQNINKKV</sequence>
<dbReference type="EMBL" id="VSSQ01001117">
    <property type="protein sequence ID" value="MPM05285.1"/>
    <property type="molecule type" value="Genomic_DNA"/>
</dbReference>
<evidence type="ECO:0000313" key="2">
    <source>
        <dbReference type="EMBL" id="MPM05285.1"/>
    </source>
</evidence>
<feature type="transmembrane region" description="Helical" evidence="1">
    <location>
        <begin position="76"/>
        <end position="97"/>
    </location>
</feature>
<accession>A0A644WN09</accession>
<evidence type="ECO:0008006" key="3">
    <source>
        <dbReference type="Google" id="ProtNLM"/>
    </source>
</evidence>
<proteinExistence type="predicted"/>
<name>A0A644WN09_9ZZZZ</name>
<gene>
    <name evidence="2" type="ORF">SDC9_51573</name>
</gene>
<dbReference type="AlphaFoldDB" id="A0A644WN09"/>
<feature type="transmembrane region" description="Helical" evidence="1">
    <location>
        <begin position="172"/>
        <end position="192"/>
    </location>
</feature>
<protein>
    <recommendedName>
        <fullName evidence="3">Membrane protein YczE</fullName>
    </recommendedName>
</protein>
<keyword evidence="1" id="KW-0472">Membrane</keyword>
<comment type="caution">
    <text evidence="2">The sequence shown here is derived from an EMBL/GenBank/DDBJ whole genome shotgun (WGS) entry which is preliminary data.</text>
</comment>